<gene>
    <name evidence="1" type="ORF">GFN93_04995</name>
</gene>
<protein>
    <recommendedName>
        <fullName evidence="3">Ligand-binding SRPBCC domain-containing protein</fullName>
    </recommendedName>
</protein>
<proteinExistence type="predicted"/>
<dbReference type="Gene3D" id="3.30.530.20">
    <property type="match status" value="1"/>
</dbReference>
<comment type="caution">
    <text evidence="1">The sequence shown here is derived from an EMBL/GenBank/DDBJ whole genome shotgun (WGS) entry which is preliminary data.</text>
</comment>
<sequence>MMYLQFQSALRSPVERVWEGVMSGAGINDEMRPLITMSMPDPACRLDALAFQPGVPLFRSQLRLFGIVPVGVSHLTLLSLSPMTGFIERSPMTGMRQWRHERHLAPAPGGCTLLDTLEFEPRCFPGVARALVSLLFRHRHRRLCRRYG</sequence>
<name>A0A6N7LTS1_9GAMM</name>
<dbReference type="AlphaFoldDB" id="A0A6N7LTS1"/>
<evidence type="ECO:0000313" key="1">
    <source>
        <dbReference type="EMBL" id="MQX52594.1"/>
    </source>
</evidence>
<evidence type="ECO:0000313" key="2">
    <source>
        <dbReference type="Proteomes" id="UP000469421"/>
    </source>
</evidence>
<dbReference type="SUPFAM" id="SSF55961">
    <property type="entry name" value="Bet v1-like"/>
    <property type="match status" value="1"/>
</dbReference>
<accession>A0A6N7LTS1</accession>
<dbReference type="EMBL" id="WIRE01000001">
    <property type="protein sequence ID" value="MQX52594.1"/>
    <property type="molecule type" value="Genomic_DNA"/>
</dbReference>
<evidence type="ECO:0008006" key="3">
    <source>
        <dbReference type="Google" id="ProtNLM"/>
    </source>
</evidence>
<organism evidence="1 2">
    <name type="scientific">Alcanivorax sediminis</name>
    <dbReference type="NCBI Taxonomy" id="2663008"/>
    <lineage>
        <taxon>Bacteria</taxon>
        <taxon>Pseudomonadati</taxon>
        <taxon>Pseudomonadota</taxon>
        <taxon>Gammaproteobacteria</taxon>
        <taxon>Oceanospirillales</taxon>
        <taxon>Alcanivoracaceae</taxon>
        <taxon>Alcanivorax</taxon>
    </lineage>
</organism>
<reference evidence="1 2" key="1">
    <citation type="submission" date="2019-10" db="EMBL/GenBank/DDBJ databases">
        <title>Alcanivorax sp.PA15-N-34 draft genome sequence.</title>
        <authorList>
            <person name="Liao X."/>
            <person name="Shao Z."/>
        </authorList>
    </citation>
    <scope>NUCLEOTIDE SEQUENCE [LARGE SCALE GENOMIC DNA]</scope>
    <source>
        <strain evidence="1 2">PA15-N-34</strain>
    </source>
</reference>
<keyword evidence="2" id="KW-1185">Reference proteome</keyword>
<dbReference type="InterPro" id="IPR023393">
    <property type="entry name" value="START-like_dom_sf"/>
</dbReference>
<dbReference type="RefSeq" id="WP_153499432.1">
    <property type="nucleotide sequence ID" value="NZ_WIRE01000001.1"/>
</dbReference>
<dbReference type="Proteomes" id="UP000469421">
    <property type="component" value="Unassembled WGS sequence"/>
</dbReference>